<feature type="transmembrane region" description="Helical" evidence="1">
    <location>
        <begin position="80"/>
        <end position="101"/>
    </location>
</feature>
<evidence type="ECO:0000256" key="1">
    <source>
        <dbReference type="SAM" id="Phobius"/>
    </source>
</evidence>
<feature type="transmembrane region" description="Helical" evidence="1">
    <location>
        <begin position="113"/>
        <end position="132"/>
    </location>
</feature>
<feature type="transmembrane region" description="Helical" evidence="1">
    <location>
        <begin position="26"/>
        <end position="44"/>
    </location>
</feature>
<accession>A0A934UT96</accession>
<reference evidence="2" key="1">
    <citation type="submission" date="2020-12" db="EMBL/GenBank/DDBJ databases">
        <title>Ramlibacter sp. nov., isolated from a freshwater alga, Cryptomonas.</title>
        <authorList>
            <person name="Kim H.M."/>
            <person name="Jeon C.O."/>
        </authorList>
    </citation>
    <scope>NUCLEOTIDE SEQUENCE</scope>
    <source>
        <strain evidence="2">CrO1</strain>
    </source>
</reference>
<organism evidence="2 3">
    <name type="scientific">Ramlibacter algicola</name>
    <dbReference type="NCBI Taxonomy" id="2795217"/>
    <lineage>
        <taxon>Bacteria</taxon>
        <taxon>Pseudomonadati</taxon>
        <taxon>Pseudomonadota</taxon>
        <taxon>Betaproteobacteria</taxon>
        <taxon>Burkholderiales</taxon>
        <taxon>Comamonadaceae</taxon>
        <taxon>Ramlibacter</taxon>
    </lineage>
</organism>
<comment type="caution">
    <text evidence="2">The sequence shown here is derived from an EMBL/GenBank/DDBJ whole genome shotgun (WGS) entry which is preliminary data.</text>
</comment>
<sequence length="137" mass="14033">MQYILLVGAFLAFAFLAPLKFTVVSLVLLFLVASIVIVAARAIADVQPTYGQALKAVGLSLFFAAIALFTLLSFSSGTGITSFSGFSALAVVGLLLASYVLGFSMALGTTFGASTAIATLSTIASGALLWGARSLLR</sequence>
<name>A0A934UT96_9BURK</name>
<dbReference type="RefSeq" id="WP_200789794.1">
    <property type="nucleotide sequence ID" value="NZ_JAEDAO010000001.1"/>
</dbReference>
<keyword evidence="1" id="KW-1133">Transmembrane helix</keyword>
<gene>
    <name evidence="2" type="ORF">I8E28_19030</name>
</gene>
<keyword evidence="1" id="KW-0812">Transmembrane</keyword>
<evidence type="ECO:0000313" key="3">
    <source>
        <dbReference type="Proteomes" id="UP000617041"/>
    </source>
</evidence>
<keyword evidence="1" id="KW-0472">Membrane</keyword>
<protein>
    <submittedName>
        <fullName evidence="2">Uncharacterized protein</fullName>
    </submittedName>
</protein>
<feature type="transmembrane region" description="Helical" evidence="1">
    <location>
        <begin position="56"/>
        <end position="74"/>
    </location>
</feature>
<dbReference type="AlphaFoldDB" id="A0A934UT96"/>
<dbReference type="Proteomes" id="UP000617041">
    <property type="component" value="Unassembled WGS sequence"/>
</dbReference>
<evidence type="ECO:0000313" key="2">
    <source>
        <dbReference type="EMBL" id="MBK0394706.1"/>
    </source>
</evidence>
<keyword evidence="3" id="KW-1185">Reference proteome</keyword>
<proteinExistence type="predicted"/>
<dbReference type="EMBL" id="JAEDAO010000001">
    <property type="protein sequence ID" value="MBK0394706.1"/>
    <property type="molecule type" value="Genomic_DNA"/>
</dbReference>